<proteinExistence type="predicted"/>
<organism evidence="1 2">
    <name type="scientific">Pleurotus ostreatus</name>
    <name type="common">Oyster mushroom</name>
    <name type="synonym">White-rot fungus</name>
    <dbReference type="NCBI Taxonomy" id="5322"/>
    <lineage>
        <taxon>Eukaryota</taxon>
        <taxon>Fungi</taxon>
        <taxon>Dikarya</taxon>
        <taxon>Basidiomycota</taxon>
        <taxon>Agaricomycotina</taxon>
        <taxon>Agaricomycetes</taxon>
        <taxon>Agaricomycetidae</taxon>
        <taxon>Agaricales</taxon>
        <taxon>Pleurotineae</taxon>
        <taxon>Pleurotaceae</taxon>
        <taxon>Pleurotus</taxon>
    </lineage>
</organism>
<sequence length="348" mass="39455">MSRLNEVETFEEAVDLITEMQRGIKMRDAWIRYVKLKDQAPIDKTDLPYTFLVDRNEAFMGIWMSDEVYDDALLYLSHAGVACFFLHEYTSDETKYYHRAHSVLPSPDMQNYALISNEDGYREPSMRNMTPAPSPHTLKELEKRPETPVRQWHNLDGLDDNAHNVPSLASARAQLAARKQAEMKTVSATIAKLKADNSPRPPSLPTADRAKAAIGQESSERAKELYAAYAFEISPFWRIDELPLGVASIDGLIALLRETVRKIPFAVNQILHTWTGGRAVYWLQFGDEDQALRVRGYLARSRNATEDSCEGPLVPKTAYQLALAEVRQPKERPSSPTVYWNLPVSLDV</sequence>
<name>A0A8H7DPA1_PLEOS</name>
<dbReference type="VEuPathDB" id="FungiDB:PC9H_011478"/>
<dbReference type="AlphaFoldDB" id="A0A8H7DPA1"/>
<gene>
    <name evidence="1" type="ORF">PC9H_011478</name>
</gene>
<evidence type="ECO:0000313" key="1">
    <source>
        <dbReference type="EMBL" id="KAF7420959.1"/>
    </source>
</evidence>
<dbReference type="EMBL" id="JACETU010000009">
    <property type="protein sequence ID" value="KAF7420959.1"/>
    <property type="molecule type" value="Genomic_DNA"/>
</dbReference>
<reference evidence="1" key="1">
    <citation type="submission" date="2019-07" db="EMBL/GenBank/DDBJ databases">
        <authorList>
            <person name="Palmer J.M."/>
        </authorList>
    </citation>
    <scope>NUCLEOTIDE SEQUENCE</scope>
    <source>
        <strain evidence="1">PC9</strain>
    </source>
</reference>
<evidence type="ECO:0000313" key="2">
    <source>
        <dbReference type="Proteomes" id="UP000623687"/>
    </source>
</evidence>
<keyword evidence="2" id="KW-1185">Reference proteome</keyword>
<dbReference type="OrthoDB" id="3065040at2759"/>
<accession>A0A8H7DPA1</accession>
<dbReference type="Proteomes" id="UP000623687">
    <property type="component" value="Unassembled WGS sequence"/>
</dbReference>
<protein>
    <submittedName>
        <fullName evidence="1">Uncharacterized protein</fullName>
    </submittedName>
</protein>
<dbReference type="GeneID" id="59381296"/>
<dbReference type="RefSeq" id="XP_036626817.1">
    <property type="nucleotide sequence ID" value="XM_036780962.1"/>
</dbReference>
<comment type="caution">
    <text evidence="1">The sequence shown here is derived from an EMBL/GenBank/DDBJ whole genome shotgun (WGS) entry which is preliminary data.</text>
</comment>